<keyword evidence="6" id="KW-0486">Methionine biosynthesis</keyword>
<accession>I2Q771</accession>
<comment type="cofactor">
    <cofactor evidence="1 9">
        <name>pyridoxal 5'-phosphate</name>
        <dbReference type="ChEBI" id="CHEBI:597326"/>
    </cofactor>
</comment>
<dbReference type="PIRSF" id="PIRSF001434">
    <property type="entry name" value="CGS"/>
    <property type="match status" value="1"/>
</dbReference>
<dbReference type="STRING" id="596152.DesU5LDRAFT_4028"/>
<dbReference type="InterPro" id="IPR015421">
    <property type="entry name" value="PyrdxlP-dep_Trfase_major"/>
</dbReference>
<reference evidence="10" key="1">
    <citation type="submission" date="2011-11" db="EMBL/GenBank/DDBJ databases">
        <title>Improved High-Quality Draft sequence of Desulfovibrio sp. U5L.</title>
        <authorList>
            <consortium name="US DOE Joint Genome Institute"/>
            <person name="Lucas S."/>
            <person name="Han J."/>
            <person name="Lapidus A."/>
            <person name="Cheng J.-F."/>
            <person name="Goodwin L."/>
            <person name="Pitluck S."/>
            <person name="Peters L."/>
            <person name="Ovchinnikova G."/>
            <person name="Held B."/>
            <person name="Detter J.C."/>
            <person name="Han C."/>
            <person name="Tapia R."/>
            <person name="Land M."/>
            <person name="Hauser L."/>
            <person name="Kyrpides N."/>
            <person name="Ivanova N."/>
            <person name="Pagani I."/>
            <person name="Gabster J."/>
            <person name="Walker C."/>
            <person name="Stolyar S."/>
            <person name="Stahl D."/>
            <person name="Arkin A."/>
            <person name="Dehal P."/>
            <person name="Hazen T."/>
            <person name="Woyke T."/>
        </authorList>
    </citation>
    <scope>NUCLEOTIDE SEQUENCE [LARGE SCALE GENOMIC DNA]</scope>
    <source>
        <strain evidence="10">U5L</strain>
    </source>
</reference>
<dbReference type="GO" id="GO:0047804">
    <property type="term" value="F:cysteine-S-conjugate beta-lyase activity"/>
    <property type="evidence" value="ECO:0007669"/>
    <property type="project" value="UniProtKB-EC"/>
</dbReference>
<dbReference type="PANTHER" id="PTHR11808:SF50">
    <property type="entry name" value="CYSTATHIONINE BETA-LYASE"/>
    <property type="match status" value="1"/>
</dbReference>
<dbReference type="eggNOG" id="COG0626">
    <property type="taxonomic scope" value="Bacteria"/>
</dbReference>
<dbReference type="InterPro" id="IPR000277">
    <property type="entry name" value="Cys/Met-Metab_PyrdxlP-dep_enz"/>
</dbReference>
<feature type="modified residue" description="N6-(pyridoxal phosphate)lysine" evidence="8">
    <location>
        <position position="198"/>
    </location>
</feature>
<dbReference type="HOGENOM" id="CLU_018986_2_0_7"/>
<dbReference type="GO" id="GO:0005737">
    <property type="term" value="C:cytoplasm"/>
    <property type="evidence" value="ECO:0007669"/>
    <property type="project" value="TreeGrafter"/>
</dbReference>
<evidence type="ECO:0000256" key="6">
    <source>
        <dbReference type="ARBA" id="ARBA00023167"/>
    </source>
</evidence>
<organism evidence="10">
    <name type="scientific">Desulfovibrio sp. U5L</name>
    <dbReference type="NCBI Taxonomy" id="596152"/>
    <lineage>
        <taxon>Bacteria</taxon>
        <taxon>Pseudomonadati</taxon>
        <taxon>Thermodesulfobacteriota</taxon>
        <taxon>Desulfovibrionia</taxon>
        <taxon>Desulfovibrionales</taxon>
        <taxon>Desulfovibrionaceae</taxon>
        <taxon>Desulfovibrio</taxon>
    </lineage>
</organism>
<dbReference type="EMBL" id="JH600068">
    <property type="protein sequence ID" value="EIG55627.1"/>
    <property type="molecule type" value="Genomic_DNA"/>
</dbReference>
<evidence type="ECO:0000256" key="7">
    <source>
        <dbReference type="ARBA" id="ARBA00023239"/>
    </source>
</evidence>
<dbReference type="FunFam" id="3.40.640.10:FF:000009">
    <property type="entry name" value="Cystathionine gamma-synthase homolog"/>
    <property type="match status" value="1"/>
</dbReference>
<dbReference type="GO" id="GO:0009086">
    <property type="term" value="P:methionine biosynthetic process"/>
    <property type="evidence" value="ECO:0007669"/>
    <property type="project" value="UniProtKB-KW"/>
</dbReference>
<gene>
    <name evidence="10" type="ORF">DesU5LDRAFT_4028</name>
</gene>
<evidence type="ECO:0000256" key="8">
    <source>
        <dbReference type="PIRSR" id="PIRSR001434-2"/>
    </source>
</evidence>
<evidence type="ECO:0000256" key="2">
    <source>
        <dbReference type="ARBA" id="ARBA00009077"/>
    </source>
</evidence>
<dbReference type="OrthoDB" id="9805807at2"/>
<dbReference type="Gene3D" id="3.90.1150.10">
    <property type="entry name" value="Aspartate Aminotransferase, domain 1"/>
    <property type="match status" value="1"/>
</dbReference>
<dbReference type="AlphaFoldDB" id="I2Q771"/>
<sequence>MDLTTLLMHPNPSGTDHQDGFGDLAPPIHQSSTFAQADPHCFGPFDYSRSGNPTRQAVESAIASLEGGARGLAFASGMAAISSVLLLFSPGDHIVASRDLYGGAYRVLTTLFARWGLETTFVDATDVVALSRAVTPRTRAVYVESPSNPLLTVTDLAAVAALAKEHGLVSIIDNTFMTPFLQRPIALGFDIVLHSATKFLGGHSDVVAGLAVTAAPATGQRLQAVQNTFGAVLGPQDSWLTLRGMRTLAVRLAAEQATAQALAPWLAARPEVARVHYPGLPTHPGHAIHQGQADGPGAVISFELQDAAAATIFMRALRLPKLAVSLGGVESILSYPATMSHAAMPPAVRAERGISDALMRLSVGLESVHDLMEDLGQALVKAAAGN</sequence>
<dbReference type="FunFam" id="3.90.1150.10:FF:000033">
    <property type="entry name" value="Cystathionine gamma-synthase"/>
    <property type="match status" value="1"/>
</dbReference>
<dbReference type="PROSITE" id="PS00868">
    <property type="entry name" value="CYS_MET_METAB_PP"/>
    <property type="match status" value="1"/>
</dbReference>
<dbReference type="SUPFAM" id="SSF53383">
    <property type="entry name" value="PLP-dependent transferases"/>
    <property type="match status" value="1"/>
</dbReference>
<keyword evidence="7 10" id="KW-0456">Lyase</keyword>
<evidence type="ECO:0000256" key="4">
    <source>
        <dbReference type="ARBA" id="ARBA00022605"/>
    </source>
</evidence>
<dbReference type="EC" id="4.4.1.13" evidence="3"/>
<evidence type="ECO:0000256" key="1">
    <source>
        <dbReference type="ARBA" id="ARBA00001933"/>
    </source>
</evidence>
<evidence type="ECO:0000256" key="9">
    <source>
        <dbReference type="RuleBase" id="RU362118"/>
    </source>
</evidence>
<evidence type="ECO:0000256" key="5">
    <source>
        <dbReference type="ARBA" id="ARBA00022898"/>
    </source>
</evidence>
<keyword evidence="5 8" id="KW-0663">Pyridoxal phosphate</keyword>
<protein>
    <recommendedName>
        <fullName evidence="3">cysteine-S-conjugate beta-lyase</fullName>
        <ecNumber evidence="3">4.4.1.13</ecNumber>
    </recommendedName>
</protein>
<dbReference type="Gene3D" id="3.40.640.10">
    <property type="entry name" value="Type I PLP-dependent aspartate aminotransferase-like (Major domain)"/>
    <property type="match status" value="1"/>
</dbReference>
<dbReference type="InterPro" id="IPR054542">
    <property type="entry name" value="Cys_met_metab_PP"/>
</dbReference>
<name>I2Q771_9BACT</name>
<comment type="similarity">
    <text evidence="2 9">Belongs to the trans-sulfuration enzymes family.</text>
</comment>
<proteinExistence type="inferred from homology"/>
<dbReference type="InterPro" id="IPR015424">
    <property type="entry name" value="PyrdxlP-dep_Trfase"/>
</dbReference>
<dbReference type="Pfam" id="PF01053">
    <property type="entry name" value="Cys_Met_Meta_PP"/>
    <property type="match status" value="1"/>
</dbReference>
<evidence type="ECO:0000313" key="10">
    <source>
        <dbReference type="EMBL" id="EIG55627.1"/>
    </source>
</evidence>
<dbReference type="InterPro" id="IPR015422">
    <property type="entry name" value="PyrdxlP-dep_Trfase_small"/>
</dbReference>
<dbReference type="GO" id="GO:0019346">
    <property type="term" value="P:transsulfuration"/>
    <property type="evidence" value="ECO:0007669"/>
    <property type="project" value="InterPro"/>
</dbReference>
<evidence type="ECO:0000256" key="3">
    <source>
        <dbReference type="ARBA" id="ARBA00012224"/>
    </source>
</evidence>
<dbReference type="PANTHER" id="PTHR11808">
    <property type="entry name" value="TRANS-SULFURATION ENZYME FAMILY MEMBER"/>
    <property type="match status" value="1"/>
</dbReference>
<keyword evidence="4" id="KW-0028">Amino-acid biosynthesis</keyword>
<dbReference type="CDD" id="cd00614">
    <property type="entry name" value="CGS_like"/>
    <property type="match status" value="1"/>
</dbReference>
<dbReference type="GO" id="GO:0030170">
    <property type="term" value="F:pyridoxal phosphate binding"/>
    <property type="evidence" value="ECO:0007669"/>
    <property type="project" value="InterPro"/>
</dbReference>